<dbReference type="RefSeq" id="WP_271428596.1">
    <property type="nucleotide sequence ID" value="NZ_JAQIPB010000006.1"/>
</dbReference>
<evidence type="ECO:0000313" key="2">
    <source>
        <dbReference type="Proteomes" id="UP001212602"/>
    </source>
</evidence>
<dbReference type="Proteomes" id="UP001212602">
    <property type="component" value="Unassembled WGS sequence"/>
</dbReference>
<reference evidence="1" key="1">
    <citation type="submission" date="2023-01" db="EMBL/GenBank/DDBJ databases">
        <title>Xenophilus mangrovi sp. nov., isolated from soil of Mangrove nature reserve.</title>
        <authorList>
            <person name="Xu S."/>
            <person name="Liu Z."/>
            <person name="Xu Y."/>
        </authorList>
    </citation>
    <scope>NUCLEOTIDE SEQUENCE</scope>
    <source>
        <strain evidence="1">YW8</strain>
    </source>
</reference>
<proteinExistence type="predicted"/>
<accession>A0AAE3N7D1</accession>
<gene>
    <name evidence="1" type="ORF">PGB34_13400</name>
</gene>
<dbReference type="EMBL" id="JAQIPB010000006">
    <property type="protein sequence ID" value="MDA7417360.1"/>
    <property type="molecule type" value="Genomic_DNA"/>
</dbReference>
<organism evidence="1 2">
    <name type="scientific">Xenophilus arseniciresistens</name>
    <dbReference type="NCBI Taxonomy" id="1283306"/>
    <lineage>
        <taxon>Bacteria</taxon>
        <taxon>Pseudomonadati</taxon>
        <taxon>Pseudomonadota</taxon>
        <taxon>Betaproteobacteria</taxon>
        <taxon>Burkholderiales</taxon>
        <taxon>Comamonadaceae</taxon>
        <taxon>Xenophilus</taxon>
    </lineage>
</organism>
<evidence type="ECO:0000313" key="1">
    <source>
        <dbReference type="EMBL" id="MDA7417360.1"/>
    </source>
</evidence>
<keyword evidence="2" id="KW-1185">Reference proteome</keyword>
<protein>
    <submittedName>
        <fullName evidence="1">Uncharacterized protein</fullName>
    </submittedName>
</protein>
<sequence length="70" mass="7771">MSAAVPTLDRQSELRVALPGVEQLLQRRRAGEIGEDVIDDLVSLSWIEWNGGALRLTTTGQNICRQQLPK</sequence>
<dbReference type="AlphaFoldDB" id="A0AAE3N7D1"/>
<comment type="caution">
    <text evidence="1">The sequence shown here is derived from an EMBL/GenBank/DDBJ whole genome shotgun (WGS) entry which is preliminary data.</text>
</comment>
<name>A0AAE3N7D1_9BURK</name>